<dbReference type="Gene3D" id="3.40.50.850">
    <property type="entry name" value="Isochorismatase-like"/>
    <property type="match status" value="1"/>
</dbReference>
<dbReference type="SUPFAM" id="SSF52499">
    <property type="entry name" value="Isochorismatase-like hydrolases"/>
    <property type="match status" value="1"/>
</dbReference>
<dbReference type="AlphaFoldDB" id="A0A8B6M917"/>
<reference evidence="3 4" key="1">
    <citation type="submission" date="2019-05" db="EMBL/GenBank/DDBJ databases">
        <authorList>
            <person name="Farhan Ul Haque M."/>
        </authorList>
    </citation>
    <scope>NUCLEOTIDE SEQUENCE [LARGE SCALE GENOMIC DNA]</scope>
    <source>
        <strain evidence="3">2</strain>
    </source>
</reference>
<dbReference type="InterPro" id="IPR000868">
    <property type="entry name" value="Isochorismatase-like_dom"/>
</dbReference>
<evidence type="ECO:0000256" key="1">
    <source>
        <dbReference type="ARBA" id="ARBA00022801"/>
    </source>
</evidence>
<dbReference type="InterPro" id="IPR036380">
    <property type="entry name" value="Isochorismatase-like_sf"/>
</dbReference>
<dbReference type="InterPro" id="IPR050272">
    <property type="entry name" value="Isochorismatase-like_hydrls"/>
</dbReference>
<evidence type="ECO:0000259" key="2">
    <source>
        <dbReference type="Pfam" id="PF00857"/>
    </source>
</evidence>
<sequence>MSDFDLRAAALVLIDLQNGIVGMPLEPRSGTTTLATGKSLAGRFRAAGAPVILLRVAFAEDFADRPPPRVDQPMARPEGGLPADWSTLAEGLAQPTDIVITKRQWGAFYGTELDLQLRRRGVRTIVLGGVATNFGVESTARQAWEHGYEVILVEDACAGISAELHDMAIRHIFPRIARVAQSRDITFAGASGELA</sequence>
<dbReference type="RefSeq" id="WP_174513301.1">
    <property type="nucleotide sequence ID" value="NZ_CABFMQ020000098.1"/>
</dbReference>
<dbReference type="PANTHER" id="PTHR43540:SF7">
    <property type="entry name" value="ISOCHORISMATASE FAMILY PROTEIN YECD"/>
    <property type="match status" value="1"/>
</dbReference>
<evidence type="ECO:0000313" key="4">
    <source>
        <dbReference type="Proteomes" id="UP000485880"/>
    </source>
</evidence>
<dbReference type="Pfam" id="PF00857">
    <property type="entry name" value="Isochorismatase"/>
    <property type="match status" value="1"/>
</dbReference>
<dbReference type="PANTHER" id="PTHR43540">
    <property type="entry name" value="PEROXYUREIDOACRYLATE/UREIDOACRYLATE AMIDOHYDROLASE-RELATED"/>
    <property type="match status" value="1"/>
</dbReference>
<dbReference type="Proteomes" id="UP000485880">
    <property type="component" value="Unassembled WGS sequence"/>
</dbReference>
<dbReference type="CDD" id="cd00431">
    <property type="entry name" value="cysteine_hydrolases"/>
    <property type="match status" value="1"/>
</dbReference>
<gene>
    <name evidence="3" type="primary">yecD</name>
    <name evidence="3" type="ORF">MPC4_40114</name>
</gene>
<keyword evidence="1 3" id="KW-0378">Hydrolase</keyword>
<keyword evidence="4" id="KW-1185">Reference proteome</keyword>
<accession>A0A8B6M917</accession>
<dbReference type="EMBL" id="CABFMQ020000098">
    <property type="protein sequence ID" value="VTZ51517.1"/>
    <property type="molecule type" value="Genomic_DNA"/>
</dbReference>
<dbReference type="GO" id="GO:0016787">
    <property type="term" value="F:hydrolase activity"/>
    <property type="evidence" value="ECO:0007669"/>
    <property type="project" value="UniProtKB-KW"/>
</dbReference>
<comment type="caution">
    <text evidence="3">The sequence shown here is derived from an EMBL/GenBank/DDBJ whole genome shotgun (WGS) entry which is preliminary data.</text>
</comment>
<organism evidence="3 4">
    <name type="scientific">Methylocella tundrae</name>
    <dbReference type="NCBI Taxonomy" id="227605"/>
    <lineage>
        <taxon>Bacteria</taxon>
        <taxon>Pseudomonadati</taxon>
        <taxon>Pseudomonadota</taxon>
        <taxon>Alphaproteobacteria</taxon>
        <taxon>Hyphomicrobiales</taxon>
        <taxon>Beijerinckiaceae</taxon>
        <taxon>Methylocella</taxon>
    </lineage>
</organism>
<protein>
    <submittedName>
        <fullName evidence="3">Isochorismatase family protein YecD</fullName>
        <ecNumber evidence="3">3.-.-.-</ecNumber>
    </submittedName>
</protein>
<name>A0A8B6M917_METTU</name>
<evidence type="ECO:0000313" key="3">
    <source>
        <dbReference type="EMBL" id="VTZ51517.1"/>
    </source>
</evidence>
<proteinExistence type="predicted"/>
<dbReference type="NCBIfam" id="NF008517">
    <property type="entry name" value="PRK11440.1"/>
    <property type="match status" value="1"/>
</dbReference>
<feature type="domain" description="Isochorismatase-like" evidence="2">
    <location>
        <begin position="9"/>
        <end position="182"/>
    </location>
</feature>
<dbReference type="EC" id="3.-.-.-" evidence="3"/>